<proteinExistence type="predicted"/>
<dbReference type="PANTHER" id="PTHR22599">
    <property type="entry name" value="MPS ONE BINDER KINASE ACTIVATOR-LIKE MOB"/>
    <property type="match status" value="1"/>
</dbReference>
<evidence type="ECO:0008006" key="7">
    <source>
        <dbReference type="Google" id="ProtNLM"/>
    </source>
</evidence>
<gene>
    <name evidence="3" type="ORF">KL928_004176</name>
    <name evidence="4" type="ORF">KL940_003177</name>
</gene>
<sequence>MSRTNLLTIRGFTRSSKKKNQNKLGNNYNELYLNNDSSTSLNYNQNTQASIYSNNNGSSLSLRRTHSPSKQSIRSLKSTNQTRQQPSKHAPKPLFICEPFVKIALVKGSYKTIVQLPKYVDYHEWLALNTFELFNHLNKFYGVISEYVTPDRYPIMTADPKTEYVWMMPNGKTVSLPANQYIDHALTWINNKINDQTIFPTKSGMAFPPSFLKEIKGIYIQMFRIIAHIFHNHFDKLVHLSLEAHWNSYFAHFISFVIEFDLIDTHELEPLRMLIDNLEAQGKIIPFSKDAQ</sequence>
<feature type="compositionally biased region" description="Polar residues" evidence="2">
    <location>
        <begin position="68"/>
        <end position="87"/>
    </location>
</feature>
<evidence type="ECO:0000313" key="6">
    <source>
        <dbReference type="Proteomes" id="UP001197328"/>
    </source>
</evidence>
<feature type="binding site" evidence="1">
    <location>
        <position position="228"/>
    </location>
    <ligand>
        <name>Zn(2+)</name>
        <dbReference type="ChEBI" id="CHEBI:29105"/>
    </ligand>
</feature>
<dbReference type="InterPro" id="IPR005301">
    <property type="entry name" value="MOB_kinase_act_fam"/>
</dbReference>
<feature type="region of interest" description="Disordered" evidence="2">
    <location>
        <begin position="54"/>
        <end position="90"/>
    </location>
</feature>
<keyword evidence="6" id="KW-1185">Reference proteome</keyword>
<keyword evidence="1" id="KW-0479">Metal-binding</keyword>
<evidence type="ECO:0000256" key="1">
    <source>
        <dbReference type="PIRSR" id="PIRSR605301-1"/>
    </source>
</evidence>
<reference evidence="3 6" key="1">
    <citation type="journal article" date="2021" name="G3 (Bethesda)">
        <title>Genomic diversity, chromosomal rearrangements, and interspecies hybridization in the ogataea polymorpha species complex.</title>
        <authorList>
            <person name="Hanson S.J."/>
            <person name="Cinneide E.O."/>
            <person name="Salzberg L.I."/>
            <person name="Wolfe K.H."/>
            <person name="McGowan J."/>
            <person name="Fitzpatrick D.A."/>
            <person name="Matlin K."/>
        </authorList>
    </citation>
    <scope>NUCLEOTIDE SEQUENCE</scope>
    <source>
        <strain evidence="4">51-138</strain>
        <strain evidence="3">61-244</strain>
    </source>
</reference>
<dbReference type="Proteomes" id="UP001196530">
    <property type="component" value="Unassembled WGS sequence"/>
</dbReference>
<dbReference type="SMART" id="SM01388">
    <property type="entry name" value="Mob1_phocein"/>
    <property type="match status" value="1"/>
</dbReference>
<dbReference type="RefSeq" id="XP_043058243.1">
    <property type="nucleotide sequence ID" value="XM_043204845.1"/>
</dbReference>
<feature type="binding site" evidence="1">
    <location>
        <position position="233"/>
    </location>
    <ligand>
        <name>Zn(2+)</name>
        <dbReference type="ChEBI" id="CHEBI:29105"/>
    </ligand>
</feature>
<evidence type="ECO:0000313" key="3">
    <source>
        <dbReference type="EMBL" id="KAG7816712.1"/>
    </source>
</evidence>
<evidence type="ECO:0000256" key="2">
    <source>
        <dbReference type="SAM" id="MobiDB-lite"/>
    </source>
</evidence>
<dbReference type="Proteomes" id="UP001197328">
    <property type="component" value="Unassembled WGS sequence"/>
</dbReference>
<protein>
    <recommendedName>
        <fullName evidence="7">CBK1 kinase activator protein MOB2</fullName>
    </recommendedName>
</protein>
<name>A0AAN6DBX6_PICAN</name>
<dbReference type="EMBL" id="JAHLUX010000009">
    <property type="protein sequence ID" value="KAG7816712.1"/>
    <property type="molecule type" value="Genomic_DNA"/>
</dbReference>
<dbReference type="SUPFAM" id="SSF101152">
    <property type="entry name" value="Mob1/phocein"/>
    <property type="match status" value="1"/>
</dbReference>
<comment type="caution">
    <text evidence="3">The sequence shown here is derived from an EMBL/GenBank/DDBJ whole genome shotgun (WGS) entry which is preliminary data.</text>
</comment>
<dbReference type="Pfam" id="PF03637">
    <property type="entry name" value="Mob1_phocein"/>
    <property type="match status" value="1"/>
</dbReference>
<dbReference type="EMBL" id="JAHLVD010000008">
    <property type="protein sequence ID" value="KAG7848322.1"/>
    <property type="molecule type" value="Genomic_DNA"/>
</dbReference>
<organism evidence="3 5">
    <name type="scientific">Pichia angusta</name>
    <name type="common">Yeast</name>
    <name type="synonym">Hansenula polymorpha</name>
    <dbReference type="NCBI Taxonomy" id="870730"/>
    <lineage>
        <taxon>Eukaryota</taxon>
        <taxon>Fungi</taxon>
        <taxon>Dikarya</taxon>
        <taxon>Ascomycota</taxon>
        <taxon>Saccharomycotina</taxon>
        <taxon>Pichiomycetes</taxon>
        <taxon>Pichiales</taxon>
        <taxon>Pichiaceae</taxon>
        <taxon>Ogataea</taxon>
    </lineage>
</organism>
<accession>A0AAN6DBX6</accession>
<dbReference type="Gene3D" id="1.20.140.30">
    <property type="entry name" value="MOB kinase activator"/>
    <property type="match status" value="1"/>
</dbReference>
<dbReference type="InterPro" id="IPR036703">
    <property type="entry name" value="MOB_kinase_act_sf"/>
</dbReference>
<evidence type="ECO:0000313" key="5">
    <source>
        <dbReference type="Proteomes" id="UP001196530"/>
    </source>
</evidence>
<keyword evidence="1" id="KW-0862">Zinc</keyword>
<dbReference type="AlphaFoldDB" id="A0AAN6DBX6"/>
<evidence type="ECO:0000313" key="4">
    <source>
        <dbReference type="EMBL" id="KAG7848322.1"/>
    </source>
</evidence>
<dbReference type="GeneID" id="66128227"/>